<sequence length="95" mass="9763">MKVLTCPSARLDLAQAEQLFGLWQAAARNDDVTLDLSGVTSADSSALALILETLRAAGSAGHRVSVAHLPASLHGLAALYGLGPWLGRLEGNTAA</sequence>
<dbReference type="CDD" id="cd07043">
    <property type="entry name" value="STAS_anti-anti-sigma_factors"/>
    <property type="match status" value="1"/>
</dbReference>
<name>A0A0K6H8C4_9NEIS</name>
<dbReference type="Pfam" id="PF13466">
    <property type="entry name" value="STAS_2"/>
    <property type="match status" value="1"/>
</dbReference>
<dbReference type="InterPro" id="IPR002645">
    <property type="entry name" value="STAS_dom"/>
</dbReference>
<feature type="domain" description="STAS" evidence="1">
    <location>
        <begin position="1"/>
        <end position="95"/>
    </location>
</feature>
<dbReference type="Proteomes" id="UP000243535">
    <property type="component" value="Unassembled WGS sequence"/>
</dbReference>
<evidence type="ECO:0000313" key="2">
    <source>
        <dbReference type="EMBL" id="CUA87129.1"/>
    </source>
</evidence>
<protein>
    <submittedName>
        <fullName evidence="2">ABC-type transporter Mla maintaining outer membrane lipid asymmetry, MlaB component, contains STAS domain</fullName>
    </submittedName>
</protein>
<dbReference type="RefSeq" id="WP_072242910.1">
    <property type="nucleotide sequence ID" value="NZ_CYHA01000011.1"/>
</dbReference>
<dbReference type="AlphaFoldDB" id="A0A0K6H8C4"/>
<dbReference type="EMBL" id="CYHA01000011">
    <property type="protein sequence ID" value="CUA87129.1"/>
    <property type="molecule type" value="Genomic_DNA"/>
</dbReference>
<dbReference type="PROSITE" id="PS50801">
    <property type="entry name" value="STAS"/>
    <property type="match status" value="1"/>
</dbReference>
<keyword evidence="3" id="KW-1185">Reference proteome</keyword>
<dbReference type="Gene3D" id="3.30.750.24">
    <property type="entry name" value="STAS domain"/>
    <property type="match status" value="1"/>
</dbReference>
<evidence type="ECO:0000313" key="3">
    <source>
        <dbReference type="Proteomes" id="UP000243535"/>
    </source>
</evidence>
<dbReference type="SUPFAM" id="SSF52091">
    <property type="entry name" value="SpoIIaa-like"/>
    <property type="match status" value="1"/>
</dbReference>
<dbReference type="STRING" id="375574.GCA_001418035_02657"/>
<accession>A0A0K6H8C4</accession>
<proteinExistence type="predicted"/>
<evidence type="ECO:0000259" key="1">
    <source>
        <dbReference type="PROSITE" id="PS50801"/>
    </source>
</evidence>
<gene>
    <name evidence="2" type="ORF">Ga0061063_0074</name>
</gene>
<dbReference type="OrthoDB" id="9156744at2"/>
<reference evidence="3" key="1">
    <citation type="submission" date="2015-08" db="EMBL/GenBank/DDBJ databases">
        <authorList>
            <person name="Varghese N."/>
        </authorList>
    </citation>
    <scope>NUCLEOTIDE SEQUENCE [LARGE SCALE GENOMIC DNA]</scope>
    <source>
        <strain evidence="3">DSM 17901</strain>
    </source>
</reference>
<organism evidence="2 3">
    <name type="scientific">Gulbenkiania indica</name>
    <dbReference type="NCBI Taxonomy" id="375574"/>
    <lineage>
        <taxon>Bacteria</taxon>
        <taxon>Pseudomonadati</taxon>
        <taxon>Pseudomonadota</taxon>
        <taxon>Betaproteobacteria</taxon>
        <taxon>Neisseriales</taxon>
        <taxon>Chromobacteriaceae</taxon>
        <taxon>Gulbenkiania</taxon>
    </lineage>
</organism>
<dbReference type="InterPro" id="IPR036513">
    <property type="entry name" value="STAS_dom_sf"/>
</dbReference>
<dbReference type="InterPro" id="IPR058548">
    <property type="entry name" value="MlaB-like_STAS"/>
</dbReference>